<protein>
    <submittedName>
        <fullName evidence="2">DUF885 domain-containing protein</fullName>
    </submittedName>
</protein>
<dbReference type="RefSeq" id="WP_394828162.1">
    <property type="nucleotide sequence ID" value="NZ_CP089984.1"/>
</dbReference>
<dbReference type="Pfam" id="PF05960">
    <property type="entry name" value="DUF885"/>
    <property type="match status" value="1"/>
</dbReference>
<accession>A0ABZ2M7Q1</accession>
<name>A0ABZ2M7Q1_9BACT</name>
<gene>
    <name evidence="2" type="ORF">LZC94_14980</name>
</gene>
<dbReference type="PANTHER" id="PTHR33361:SF2">
    <property type="entry name" value="DUF885 DOMAIN-CONTAINING PROTEIN"/>
    <property type="match status" value="1"/>
</dbReference>
<evidence type="ECO:0000313" key="3">
    <source>
        <dbReference type="Proteomes" id="UP001370348"/>
    </source>
</evidence>
<evidence type="ECO:0000313" key="2">
    <source>
        <dbReference type="EMBL" id="WXB18532.1"/>
    </source>
</evidence>
<keyword evidence="3" id="KW-1185">Reference proteome</keyword>
<organism evidence="2 3">
    <name type="scientific">Pendulispora albinea</name>
    <dbReference type="NCBI Taxonomy" id="2741071"/>
    <lineage>
        <taxon>Bacteria</taxon>
        <taxon>Pseudomonadati</taxon>
        <taxon>Myxococcota</taxon>
        <taxon>Myxococcia</taxon>
        <taxon>Myxococcales</taxon>
        <taxon>Sorangiineae</taxon>
        <taxon>Pendulisporaceae</taxon>
        <taxon>Pendulispora</taxon>
    </lineage>
</organism>
<feature type="region of interest" description="Disordered" evidence="1">
    <location>
        <begin position="1"/>
        <end position="29"/>
    </location>
</feature>
<dbReference type="InterPro" id="IPR010281">
    <property type="entry name" value="DUF885"/>
</dbReference>
<sequence length="573" mass="63446">MGACGGGGARPPEAAAPRSVAAAADSTARSNENAKVLLDLEARFEPESAHAGGLEGAGEEIVDLGPDLAERSLRAYREAETTLGERLARETDPAVHADLELLLRAAQLRRKRIELDAKWLVPLTDVTDIVLRGIRAAGERSALVRLRRYTGMEPGRRPLVDLAIARTRERLDRPGLVFPAKVRVEKMLATMPILAEGVAKLLAKSSPAGYEAPLARWNEQVAAYTKFVRESILPRARADFHQPPELYRLALEESGIDAPPREVAAKAREAFARVQGEMQELAPRVAREKGLAATDYRDVIRALKKTQLHGSALLDTYHRRVAEIDAILRREHLVTVPARAMQVRLATDAESAQIPAPFFDAPRLIGNTGEEGTFVLPDRLSADPSKRLDDFSHDAASWWLTAHEGRPGHELQYSSMIERNVSIARALFAFNSVNAEGWGLYAEDLMRPYMPLDGQLICLQARLMRAAHAFLDIELNLGLLDTGEARRVMQQDVVFSEAWANSAVDRYTFWWPAQAPSYFYGYMRLMELRADTQRAMGAHFNLASFHDFVLAQGMVPPALLRQAVFARLVAKSG</sequence>
<feature type="compositionally biased region" description="Low complexity" evidence="1">
    <location>
        <begin position="10"/>
        <end position="29"/>
    </location>
</feature>
<dbReference type="PANTHER" id="PTHR33361">
    <property type="entry name" value="GLR0591 PROTEIN"/>
    <property type="match status" value="1"/>
</dbReference>
<proteinExistence type="predicted"/>
<reference evidence="2 3" key="1">
    <citation type="submission" date="2021-12" db="EMBL/GenBank/DDBJ databases">
        <title>Discovery of the Pendulisporaceae a myxobacterial family with distinct sporulation behavior and unique specialized metabolism.</title>
        <authorList>
            <person name="Garcia R."/>
            <person name="Popoff A."/>
            <person name="Bader C.D."/>
            <person name="Loehr J."/>
            <person name="Walesch S."/>
            <person name="Walt C."/>
            <person name="Boldt J."/>
            <person name="Bunk B."/>
            <person name="Haeckl F.J.F.P.J."/>
            <person name="Gunesch A.P."/>
            <person name="Birkelbach J."/>
            <person name="Nuebel U."/>
            <person name="Pietschmann T."/>
            <person name="Bach T."/>
            <person name="Mueller R."/>
        </authorList>
    </citation>
    <scope>NUCLEOTIDE SEQUENCE [LARGE SCALE GENOMIC DNA]</scope>
    <source>
        <strain evidence="2 3">MSr11954</strain>
    </source>
</reference>
<evidence type="ECO:0000256" key="1">
    <source>
        <dbReference type="SAM" id="MobiDB-lite"/>
    </source>
</evidence>
<dbReference type="Proteomes" id="UP001370348">
    <property type="component" value="Chromosome"/>
</dbReference>
<dbReference type="EMBL" id="CP089984">
    <property type="protein sequence ID" value="WXB18532.1"/>
    <property type="molecule type" value="Genomic_DNA"/>
</dbReference>